<keyword evidence="3" id="KW-1185">Reference proteome</keyword>
<dbReference type="KEGG" id="lpav:PLANPX_1149"/>
<evidence type="ECO:0000313" key="2">
    <source>
        <dbReference type="EMBL" id="BBO31537.1"/>
    </source>
</evidence>
<sequence length="97" mass="11504">MGRHNRFAESSSFKSSFRQAVRRDRRELRGDQRDKGKQMSHIQLYEQGDMDYGTGNFRRTSEVKLAKKNQPSHARRRGKSPTSVNGIHRRRNRKMAW</sequence>
<accession>A0A5K7X6R5</accession>
<gene>
    <name evidence="2" type="ORF">PLANPX_1149</name>
</gene>
<feature type="compositionally biased region" description="Polar residues" evidence="1">
    <location>
        <begin position="8"/>
        <end position="18"/>
    </location>
</feature>
<organism evidence="2 3">
    <name type="scientific">Lacipirellula parvula</name>
    <dbReference type="NCBI Taxonomy" id="2650471"/>
    <lineage>
        <taxon>Bacteria</taxon>
        <taxon>Pseudomonadati</taxon>
        <taxon>Planctomycetota</taxon>
        <taxon>Planctomycetia</taxon>
        <taxon>Pirellulales</taxon>
        <taxon>Lacipirellulaceae</taxon>
        <taxon>Lacipirellula</taxon>
    </lineage>
</organism>
<dbReference type="EMBL" id="AP021861">
    <property type="protein sequence ID" value="BBO31537.1"/>
    <property type="molecule type" value="Genomic_DNA"/>
</dbReference>
<evidence type="ECO:0000256" key="1">
    <source>
        <dbReference type="SAM" id="MobiDB-lite"/>
    </source>
</evidence>
<dbReference type="AlphaFoldDB" id="A0A5K7X6R5"/>
<protein>
    <submittedName>
        <fullName evidence="2">Uncharacterized protein</fullName>
    </submittedName>
</protein>
<reference evidence="3" key="1">
    <citation type="submission" date="2019-10" db="EMBL/GenBank/DDBJ databases">
        <title>Lacipirellula parvula gen. nov., sp. nov., representing a lineage of planctomycetes widespread in freshwater anoxic habitats, and description of the family Lacipirellulaceae.</title>
        <authorList>
            <person name="Dedysh S.N."/>
            <person name="Kulichevskaya I.S."/>
            <person name="Beletsky A.V."/>
            <person name="Rakitin A.L."/>
            <person name="Mardanov A.V."/>
            <person name="Ivanova A.A."/>
            <person name="Saltykova V.X."/>
            <person name="Rijpstra W.I.C."/>
            <person name="Sinninghe Damste J.S."/>
            <person name="Ravin N.V."/>
        </authorList>
    </citation>
    <scope>NUCLEOTIDE SEQUENCE [LARGE SCALE GENOMIC DNA]</scope>
    <source>
        <strain evidence="3">PX69</strain>
    </source>
</reference>
<name>A0A5K7X6R5_9BACT</name>
<proteinExistence type="predicted"/>
<feature type="compositionally biased region" description="Basic and acidic residues" evidence="1">
    <location>
        <begin position="21"/>
        <end position="37"/>
    </location>
</feature>
<feature type="region of interest" description="Disordered" evidence="1">
    <location>
        <begin position="1"/>
        <end position="97"/>
    </location>
</feature>
<feature type="compositionally biased region" description="Basic residues" evidence="1">
    <location>
        <begin position="87"/>
        <end position="97"/>
    </location>
</feature>
<evidence type="ECO:0000313" key="3">
    <source>
        <dbReference type="Proteomes" id="UP000326837"/>
    </source>
</evidence>
<dbReference type="Proteomes" id="UP000326837">
    <property type="component" value="Chromosome"/>
</dbReference>